<dbReference type="PRINTS" id="PR00337">
    <property type="entry name" value="LEUILEVALBP"/>
</dbReference>
<dbReference type="Proteomes" id="UP000247555">
    <property type="component" value="Unassembled WGS sequence"/>
</dbReference>
<comment type="similarity">
    <text evidence="1">Belongs to the leucine-binding protein family.</text>
</comment>
<keyword evidence="3 5" id="KW-0732">Signal</keyword>
<dbReference type="AlphaFoldDB" id="A0A318KIW1"/>
<evidence type="ECO:0000313" key="7">
    <source>
        <dbReference type="EMBL" id="PXX77709.1"/>
    </source>
</evidence>
<dbReference type="EMBL" id="QJKI01000015">
    <property type="protein sequence ID" value="PXX77709.1"/>
    <property type="molecule type" value="Genomic_DNA"/>
</dbReference>
<dbReference type="OrthoDB" id="9783240at2"/>
<feature type="domain" description="Leucine-binding protein" evidence="6">
    <location>
        <begin position="39"/>
        <end position="379"/>
    </location>
</feature>
<evidence type="ECO:0000256" key="1">
    <source>
        <dbReference type="ARBA" id="ARBA00010062"/>
    </source>
</evidence>
<feature type="signal peptide" evidence="5">
    <location>
        <begin position="1"/>
        <end position="18"/>
    </location>
</feature>
<dbReference type="RefSeq" id="WP_110391253.1">
    <property type="nucleotide sequence ID" value="NZ_QJKI01000015.1"/>
</dbReference>
<dbReference type="CDD" id="cd06342">
    <property type="entry name" value="PBP1_ABC_LIVBP-like"/>
    <property type="match status" value="1"/>
</dbReference>
<protein>
    <submittedName>
        <fullName evidence="7">Amino acid/amide ABC transporter substrate-binding protein (HAAT family)</fullName>
    </submittedName>
</protein>
<evidence type="ECO:0000313" key="8">
    <source>
        <dbReference type="Proteomes" id="UP000247555"/>
    </source>
</evidence>
<comment type="caution">
    <text evidence="7">The sequence shown here is derived from an EMBL/GenBank/DDBJ whole genome shotgun (WGS) entry which is preliminary data.</text>
</comment>
<dbReference type="InterPro" id="IPR028082">
    <property type="entry name" value="Peripla_BP_I"/>
</dbReference>
<dbReference type="GO" id="GO:0006865">
    <property type="term" value="P:amino acid transport"/>
    <property type="evidence" value="ECO:0007669"/>
    <property type="project" value="UniProtKB-KW"/>
</dbReference>
<dbReference type="PANTHER" id="PTHR47151">
    <property type="entry name" value="LEU/ILE/VAL-BINDING ABC TRANSPORTER SUBUNIT"/>
    <property type="match status" value="1"/>
</dbReference>
<dbReference type="Gene3D" id="3.40.50.2300">
    <property type="match status" value="2"/>
</dbReference>
<accession>A0A318KIW1</accession>
<dbReference type="PANTHER" id="PTHR47151:SF2">
    <property type="entry name" value="AMINO ACID BINDING PROTEIN"/>
    <property type="match status" value="1"/>
</dbReference>
<keyword evidence="8" id="KW-1185">Reference proteome</keyword>
<dbReference type="InterPro" id="IPR028081">
    <property type="entry name" value="Leu-bd"/>
</dbReference>
<gene>
    <name evidence="7" type="ORF">DFR34_11521</name>
</gene>
<evidence type="ECO:0000256" key="2">
    <source>
        <dbReference type="ARBA" id="ARBA00022448"/>
    </source>
</evidence>
<feature type="chain" id="PRO_5016393584" evidence="5">
    <location>
        <begin position="19"/>
        <end position="407"/>
    </location>
</feature>
<reference evidence="7 8" key="1">
    <citation type="submission" date="2018-05" db="EMBL/GenBank/DDBJ databases">
        <title>Genomic Encyclopedia of Type Strains, Phase IV (KMG-IV): sequencing the most valuable type-strain genomes for metagenomic binning, comparative biology and taxonomic classification.</title>
        <authorList>
            <person name="Goeker M."/>
        </authorList>
    </citation>
    <scope>NUCLEOTIDE SEQUENCE [LARGE SCALE GENOMIC DNA]</scope>
    <source>
        <strain evidence="7 8">DSM 29661</strain>
    </source>
</reference>
<evidence type="ECO:0000256" key="5">
    <source>
        <dbReference type="SAM" id="SignalP"/>
    </source>
</evidence>
<keyword evidence="2" id="KW-0813">Transport</keyword>
<sequence length="407" mass="42478">MRAIRPVSLLMLSLLALAGCNKPAEQAAAPAAASGEQVIKLGHASPMTGPIAHIGKDTEYGAQIAVDELNGEGFTLGGKPVKFQLVSEDDQGDPKMATQIAQRMVDAKIAGMIGHLNSGTTIPASKIYADANIGQITPSATNPAFTQQGFKTTFRLIADDVQQGKALADFAVNTLKAKKIAIIDDRSAYGQGLADEFDKAAKALGVEIVKREFTSTSATDFMAILTGIKGAQPDLIFFGGVDAQAAPMVKQMQKLGVKAALLSGDGTQTGNFIKLAADAAEGQYASAAGAPKEQLPGYASFAEKLKNKYNAEVVIYSPYSYDAVKVMAMAMKAADSADPKQYLPKLAATNYQGATGHITFDAQGNRQRSAVTIYQVKQGKWEVIGVVGGENTAQADAPTAGKAAGAQ</sequence>
<proteinExistence type="inferred from homology"/>
<dbReference type="InterPro" id="IPR000709">
    <property type="entry name" value="Leu_Ile_Val-bd"/>
</dbReference>
<evidence type="ECO:0000259" key="6">
    <source>
        <dbReference type="Pfam" id="PF13458"/>
    </source>
</evidence>
<organism evidence="7 8">
    <name type="scientific">Rivihabitans pingtungensis</name>
    <dbReference type="NCBI Taxonomy" id="1054498"/>
    <lineage>
        <taxon>Bacteria</taxon>
        <taxon>Pseudomonadati</taxon>
        <taxon>Pseudomonadota</taxon>
        <taxon>Betaproteobacteria</taxon>
        <taxon>Neisseriales</taxon>
        <taxon>Aquaspirillaceae</taxon>
        <taxon>Rivihabitans</taxon>
    </lineage>
</organism>
<name>A0A318KIW1_9NEIS</name>
<dbReference type="PROSITE" id="PS51257">
    <property type="entry name" value="PROKAR_LIPOPROTEIN"/>
    <property type="match status" value="1"/>
</dbReference>
<dbReference type="SUPFAM" id="SSF53822">
    <property type="entry name" value="Periplasmic binding protein-like I"/>
    <property type="match status" value="1"/>
</dbReference>
<evidence type="ECO:0000256" key="4">
    <source>
        <dbReference type="ARBA" id="ARBA00022970"/>
    </source>
</evidence>
<keyword evidence="4" id="KW-0029">Amino-acid transport</keyword>
<dbReference type="Pfam" id="PF13458">
    <property type="entry name" value="Peripla_BP_6"/>
    <property type="match status" value="1"/>
</dbReference>
<evidence type="ECO:0000256" key="3">
    <source>
        <dbReference type="ARBA" id="ARBA00022729"/>
    </source>
</evidence>